<proteinExistence type="predicted"/>
<protein>
    <submittedName>
        <fullName evidence="1">Uncharacterized protein</fullName>
    </submittedName>
</protein>
<sequence>MRHFFLPRPRKSIFSCFSSLVLEENNFTVNARRSHEREST</sequence>
<dbReference type="AlphaFoldDB" id="A0AB34X205"/>
<dbReference type="Proteomes" id="UP000070572">
    <property type="component" value="Unassembled WGS sequence"/>
</dbReference>
<name>A0AB34X205_9ACTO</name>
<gene>
    <name evidence="1" type="ORF">HMPREF1862_00282</name>
</gene>
<dbReference type="EMBL" id="LSDN01000005">
    <property type="protein sequence ID" value="KXB81852.1"/>
    <property type="molecule type" value="Genomic_DNA"/>
</dbReference>
<comment type="caution">
    <text evidence="1">The sequence shown here is derived from an EMBL/GenBank/DDBJ whole genome shotgun (WGS) entry which is preliminary data.</text>
</comment>
<reference evidence="1 2" key="1">
    <citation type="submission" date="2016-01" db="EMBL/GenBank/DDBJ databases">
        <authorList>
            <person name="Mitreva M."/>
            <person name="Pepin K.H."/>
            <person name="Mihindukulasuriya K.A."/>
            <person name="Fulton R."/>
            <person name="Fronick C."/>
            <person name="O'Laughlin M."/>
            <person name="Miner T."/>
            <person name="Herter B."/>
            <person name="Rosa B.A."/>
            <person name="Cordes M."/>
            <person name="Tomlinson C."/>
            <person name="Wollam A."/>
            <person name="Palsikar V.B."/>
            <person name="Mardis E.R."/>
            <person name="Wilson R.K."/>
        </authorList>
    </citation>
    <scope>NUCLEOTIDE SEQUENCE [LARGE SCALE GENOMIC DNA]</scope>
    <source>
        <strain evidence="1 2">DNF00696</strain>
    </source>
</reference>
<accession>A0AB34X205</accession>
<evidence type="ECO:0000313" key="2">
    <source>
        <dbReference type="Proteomes" id="UP000070572"/>
    </source>
</evidence>
<evidence type="ECO:0000313" key="1">
    <source>
        <dbReference type="EMBL" id="KXB81852.1"/>
    </source>
</evidence>
<organism evidence="1 2">
    <name type="scientific">Varibaculum cambriense</name>
    <dbReference type="NCBI Taxonomy" id="184870"/>
    <lineage>
        <taxon>Bacteria</taxon>
        <taxon>Bacillati</taxon>
        <taxon>Actinomycetota</taxon>
        <taxon>Actinomycetes</taxon>
        <taxon>Actinomycetales</taxon>
        <taxon>Actinomycetaceae</taxon>
        <taxon>Varibaculum</taxon>
    </lineage>
</organism>